<evidence type="ECO:0000313" key="1">
    <source>
        <dbReference type="EMBL" id="GGA38364.1"/>
    </source>
</evidence>
<reference evidence="2" key="1">
    <citation type="journal article" date="2019" name="Int. J. Syst. Evol. Microbiol.">
        <title>The Global Catalogue of Microorganisms (GCM) 10K type strain sequencing project: providing services to taxonomists for standard genome sequencing and annotation.</title>
        <authorList>
            <consortium name="The Broad Institute Genomics Platform"/>
            <consortium name="The Broad Institute Genome Sequencing Center for Infectious Disease"/>
            <person name="Wu L."/>
            <person name="Ma J."/>
        </authorList>
    </citation>
    <scope>NUCLEOTIDE SEQUENCE [LARGE SCALE GENOMIC DNA]</scope>
    <source>
        <strain evidence="2">CGMCC 1.10106</strain>
    </source>
</reference>
<proteinExistence type="predicted"/>
<comment type="caution">
    <text evidence="1">The sequence shown here is derived from an EMBL/GenBank/DDBJ whole genome shotgun (WGS) entry which is preliminary data.</text>
</comment>
<evidence type="ECO:0000313" key="2">
    <source>
        <dbReference type="Proteomes" id="UP000618591"/>
    </source>
</evidence>
<dbReference type="Proteomes" id="UP000618591">
    <property type="component" value="Unassembled WGS sequence"/>
</dbReference>
<name>A0ABQ1G7P9_9SPHN</name>
<accession>A0ABQ1G7P9</accession>
<organism evidence="1 2">
    <name type="scientific">Sphingomonas psychrolutea</name>
    <dbReference type="NCBI Taxonomy" id="1259676"/>
    <lineage>
        <taxon>Bacteria</taxon>
        <taxon>Pseudomonadati</taxon>
        <taxon>Pseudomonadota</taxon>
        <taxon>Alphaproteobacteria</taxon>
        <taxon>Sphingomonadales</taxon>
        <taxon>Sphingomonadaceae</taxon>
        <taxon>Sphingomonas</taxon>
    </lineage>
</organism>
<evidence type="ECO:0008006" key="3">
    <source>
        <dbReference type="Google" id="ProtNLM"/>
    </source>
</evidence>
<dbReference type="RefSeq" id="WP_188445373.1">
    <property type="nucleotide sequence ID" value="NZ_BMDW01000003.1"/>
</dbReference>
<protein>
    <recommendedName>
        <fullName evidence="3">STAS/SEC14 domain-containing protein</fullName>
    </recommendedName>
</protein>
<sequence length="124" mass="13504">MFHLDHDRSTNTLTIRVKGFWTPDIVADLGGALMEKARELHGAGGDFDVIVESLEFPVQSNDVADLLTQIMVAGIALTSGRAAVVVGSQLNKLQAERTLVHPRLRVFRSLAKAKAWLAESPLDV</sequence>
<keyword evidence="2" id="KW-1185">Reference proteome</keyword>
<dbReference type="EMBL" id="BMDW01000003">
    <property type="protein sequence ID" value="GGA38364.1"/>
    <property type="molecule type" value="Genomic_DNA"/>
</dbReference>
<gene>
    <name evidence="1" type="ORF">GCM10011395_05830</name>
</gene>